<accession>A0A914WPS8</accession>
<feature type="transmembrane region" description="Helical" evidence="13">
    <location>
        <begin position="222"/>
        <end position="243"/>
    </location>
</feature>
<dbReference type="SUPFAM" id="SSF81324">
    <property type="entry name" value="Voltage-gated potassium channels"/>
    <property type="match status" value="1"/>
</dbReference>
<evidence type="ECO:0000256" key="8">
    <source>
        <dbReference type="ARBA" id="ARBA00022958"/>
    </source>
</evidence>
<evidence type="ECO:0000313" key="16">
    <source>
        <dbReference type="Proteomes" id="UP000887566"/>
    </source>
</evidence>
<dbReference type="GO" id="GO:0001508">
    <property type="term" value="P:action potential"/>
    <property type="evidence" value="ECO:0007669"/>
    <property type="project" value="TreeGrafter"/>
</dbReference>
<dbReference type="FunFam" id="1.10.287.70:FF:000005">
    <property type="entry name" value="potassium voltage-gated channel subfamily G member 1"/>
    <property type="match status" value="1"/>
</dbReference>
<dbReference type="InterPro" id="IPR003971">
    <property type="entry name" value="K_chnl_volt-dep_Kv5/Kv9"/>
</dbReference>
<dbReference type="InterPro" id="IPR011333">
    <property type="entry name" value="SKP1/BTB/POZ_sf"/>
</dbReference>
<evidence type="ECO:0000256" key="12">
    <source>
        <dbReference type="ARBA" id="ARBA00023303"/>
    </source>
</evidence>
<sequence length="489" mass="55358">MARNRNGSLVGYSVQLPEKHSVDYVLRNGELKLPEEKLICCDYSASYPLTSPQMDDENNEDFHLLLNMGGSSFRLRNVTVQYRCPDSFLGQFARMSHEDRVARCDGYLELTHEYYFERTARMFEMIFDFISTGHLHRPSDLCPDRLMMELDYWKIPRHFFAPCCAPCDSSAGDEDNQQIDQSLPIESGLFKGDEFDGLCCAADRRAIWQLVEEPSSSLSAKCFAIISIAMVITSVGGLILGSLPELQNHKNVTAFSLSLSANRTDLESEPILALQYAEFVCIVWFTFEFTLRFFICAHKCSFMREALNVIDVLTIVPFYAELGLQIAGISASSMREFKALVLVMRIVRVMRVARVFKLARYSSGLKSFGTTVKTSLPELSMLGLFLVTAIIFFSTLMYFAEKDEANSQFKSIPDACWWCVITMTTVGYGDITPKTLFGKVIASFASISGVLVLAFPITMIVENFSKTYESTDKKDFKAVRRHRRMGRAF</sequence>
<organism evidence="16 17">
    <name type="scientific">Plectus sambesii</name>
    <dbReference type="NCBI Taxonomy" id="2011161"/>
    <lineage>
        <taxon>Eukaryota</taxon>
        <taxon>Metazoa</taxon>
        <taxon>Ecdysozoa</taxon>
        <taxon>Nematoda</taxon>
        <taxon>Chromadorea</taxon>
        <taxon>Plectida</taxon>
        <taxon>Plectina</taxon>
        <taxon>Plectoidea</taxon>
        <taxon>Plectidae</taxon>
        <taxon>Plectus</taxon>
    </lineage>
</organism>
<dbReference type="Pfam" id="PF02214">
    <property type="entry name" value="BTB_2"/>
    <property type="match status" value="1"/>
</dbReference>
<dbReference type="PANTHER" id="PTHR11537">
    <property type="entry name" value="VOLTAGE-GATED POTASSIUM CHANNEL"/>
    <property type="match status" value="1"/>
</dbReference>
<dbReference type="Gene3D" id="1.20.120.350">
    <property type="entry name" value="Voltage-gated potassium channels. Chain C"/>
    <property type="match status" value="1"/>
</dbReference>
<evidence type="ECO:0000256" key="11">
    <source>
        <dbReference type="ARBA" id="ARBA00023136"/>
    </source>
</evidence>
<keyword evidence="7" id="KW-0851">Voltage-gated channel</keyword>
<evidence type="ECO:0000259" key="15">
    <source>
        <dbReference type="Pfam" id="PF02214"/>
    </source>
</evidence>
<dbReference type="GO" id="GO:0051260">
    <property type="term" value="P:protein homooligomerization"/>
    <property type="evidence" value="ECO:0007669"/>
    <property type="project" value="InterPro"/>
</dbReference>
<dbReference type="Proteomes" id="UP000887566">
    <property type="component" value="Unplaced"/>
</dbReference>
<dbReference type="AlphaFoldDB" id="A0A914WPS8"/>
<evidence type="ECO:0000256" key="3">
    <source>
        <dbReference type="ARBA" id="ARBA00022475"/>
    </source>
</evidence>
<dbReference type="Gene3D" id="1.10.287.70">
    <property type="match status" value="1"/>
</dbReference>
<evidence type="ECO:0000256" key="5">
    <source>
        <dbReference type="ARBA" id="ARBA00022692"/>
    </source>
</evidence>
<reference evidence="17" key="1">
    <citation type="submission" date="2022-11" db="UniProtKB">
        <authorList>
            <consortium name="WormBaseParasite"/>
        </authorList>
    </citation>
    <scope>IDENTIFICATION</scope>
</reference>
<dbReference type="GO" id="GO:0005251">
    <property type="term" value="F:delayed rectifier potassium channel activity"/>
    <property type="evidence" value="ECO:0007669"/>
    <property type="project" value="TreeGrafter"/>
</dbReference>
<dbReference type="InterPro" id="IPR027359">
    <property type="entry name" value="Volt_channel_dom_sf"/>
</dbReference>
<dbReference type="PRINTS" id="PR01491">
    <property type="entry name" value="KVCHANNEL"/>
</dbReference>
<dbReference type="PANTHER" id="PTHR11537:SF254">
    <property type="entry name" value="POTASSIUM VOLTAGE-GATED CHANNEL PROTEIN SHAB"/>
    <property type="match status" value="1"/>
</dbReference>
<evidence type="ECO:0000256" key="13">
    <source>
        <dbReference type="SAM" id="Phobius"/>
    </source>
</evidence>
<evidence type="ECO:0000256" key="10">
    <source>
        <dbReference type="ARBA" id="ARBA00023065"/>
    </source>
</evidence>
<dbReference type="InterPro" id="IPR028325">
    <property type="entry name" value="VG_K_chnl"/>
</dbReference>
<dbReference type="InterPro" id="IPR005821">
    <property type="entry name" value="Ion_trans_dom"/>
</dbReference>
<keyword evidence="10" id="KW-0406">Ion transport</keyword>
<keyword evidence="4" id="KW-0633">Potassium transport</keyword>
<dbReference type="Pfam" id="PF00520">
    <property type="entry name" value="Ion_trans"/>
    <property type="match status" value="1"/>
</dbReference>
<dbReference type="PRINTS" id="PR00169">
    <property type="entry name" value="KCHANNEL"/>
</dbReference>
<dbReference type="InterPro" id="IPR003131">
    <property type="entry name" value="T1-type_BTB"/>
</dbReference>
<keyword evidence="11 13" id="KW-0472">Membrane</keyword>
<feature type="domain" description="Ion transport" evidence="14">
    <location>
        <begin position="221"/>
        <end position="471"/>
    </location>
</feature>
<dbReference type="GO" id="GO:0008076">
    <property type="term" value="C:voltage-gated potassium channel complex"/>
    <property type="evidence" value="ECO:0007669"/>
    <property type="project" value="InterPro"/>
</dbReference>
<keyword evidence="16" id="KW-1185">Reference proteome</keyword>
<keyword evidence="8" id="KW-0630">Potassium</keyword>
<feature type="transmembrane region" description="Helical" evidence="13">
    <location>
        <begin position="273"/>
        <end position="295"/>
    </location>
</feature>
<evidence type="ECO:0000256" key="4">
    <source>
        <dbReference type="ARBA" id="ARBA00022538"/>
    </source>
</evidence>
<keyword evidence="12" id="KW-0407">Ion channel</keyword>
<keyword evidence="6" id="KW-0631">Potassium channel</keyword>
<dbReference type="PRINTS" id="PR01494">
    <property type="entry name" value="KV9CHANNEL"/>
</dbReference>
<dbReference type="Gene3D" id="3.30.710.10">
    <property type="entry name" value="Potassium Channel Kv1.1, Chain A"/>
    <property type="match status" value="1"/>
</dbReference>
<evidence type="ECO:0000256" key="7">
    <source>
        <dbReference type="ARBA" id="ARBA00022882"/>
    </source>
</evidence>
<dbReference type="SUPFAM" id="SSF54695">
    <property type="entry name" value="POZ domain"/>
    <property type="match status" value="1"/>
</dbReference>
<dbReference type="CDD" id="cd18317">
    <property type="entry name" value="BTB_POZ_Kv"/>
    <property type="match status" value="1"/>
</dbReference>
<dbReference type="WBParaSite" id="PSAMB.scaffold46size96096.g1035.t1">
    <property type="protein sequence ID" value="PSAMB.scaffold46size96096.g1035.t1"/>
    <property type="gene ID" value="PSAMB.scaffold46size96096.g1035"/>
</dbReference>
<name>A0A914WPS8_9BILA</name>
<proteinExistence type="predicted"/>
<evidence type="ECO:0000256" key="9">
    <source>
        <dbReference type="ARBA" id="ARBA00022989"/>
    </source>
</evidence>
<evidence type="ECO:0000313" key="17">
    <source>
        <dbReference type="WBParaSite" id="PSAMB.scaffold46size96096.g1035.t1"/>
    </source>
</evidence>
<evidence type="ECO:0000256" key="2">
    <source>
        <dbReference type="ARBA" id="ARBA00022448"/>
    </source>
</evidence>
<keyword evidence="9 13" id="KW-1133">Transmembrane helix</keyword>
<evidence type="ECO:0000256" key="1">
    <source>
        <dbReference type="ARBA" id="ARBA00004651"/>
    </source>
</evidence>
<keyword evidence="5 13" id="KW-0812">Transmembrane</keyword>
<dbReference type="InterPro" id="IPR003968">
    <property type="entry name" value="K_chnl_volt-dep_Kv"/>
</dbReference>
<protein>
    <submittedName>
        <fullName evidence="17">BTB domain-containing protein</fullName>
    </submittedName>
</protein>
<keyword evidence="3" id="KW-1003">Cell membrane</keyword>
<feature type="domain" description="Potassium channel tetramerisation-type BTB" evidence="15">
    <location>
        <begin position="65"/>
        <end position="163"/>
    </location>
</feature>
<feature type="transmembrane region" description="Helical" evidence="13">
    <location>
        <begin position="379"/>
        <end position="400"/>
    </location>
</feature>
<comment type="subcellular location">
    <subcellularLocation>
        <location evidence="1">Cell membrane</location>
        <topology evidence="1">Multi-pass membrane protein</topology>
    </subcellularLocation>
</comment>
<feature type="transmembrane region" description="Helical" evidence="13">
    <location>
        <begin position="441"/>
        <end position="461"/>
    </location>
</feature>
<evidence type="ECO:0000256" key="6">
    <source>
        <dbReference type="ARBA" id="ARBA00022826"/>
    </source>
</evidence>
<keyword evidence="2" id="KW-0813">Transport</keyword>
<evidence type="ECO:0000259" key="14">
    <source>
        <dbReference type="Pfam" id="PF00520"/>
    </source>
</evidence>